<dbReference type="Proteomes" id="UP000799424">
    <property type="component" value="Unassembled WGS sequence"/>
</dbReference>
<protein>
    <submittedName>
        <fullName evidence="1">Uncharacterized protein</fullName>
    </submittedName>
</protein>
<dbReference type="EMBL" id="MU006230">
    <property type="protein sequence ID" value="KAF2824208.1"/>
    <property type="molecule type" value="Genomic_DNA"/>
</dbReference>
<gene>
    <name evidence="1" type="ORF">CC86DRAFT_51925</name>
</gene>
<sequence length="186" mass="21358">MRYEMLEEVQKKGLQTGVMDVIPRLHARVLVKVAMSNSTESRYVPALIMDYVEGTSMEGMLVVAFSDEQRDRILKAVLKVWARMFTTGVILVDPCPRDFILRNEFSEHPEVATVELWCMDLWEEPKSPVAELRDASPVKLLSSTVMNVGADFFMHDGWFTGVSTTWKLGWKRTSRTTRKNMFTQTC</sequence>
<evidence type="ECO:0000313" key="2">
    <source>
        <dbReference type="Proteomes" id="UP000799424"/>
    </source>
</evidence>
<evidence type="ECO:0000313" key="1">
    <source>
        <dbReference type="EMBL" id="KAF2824208.1"/>
    </source>
</evidence>
<name>A0A6A6ZTX5_9PLEO</name>
<accession>A0A6A6ZTX5</accession>
<dbReference type="OrthoDB" id="4267316at2759"/>
<dbReference type="AlphaFoldDB" id="A0A6A6ZTX5"/>
<keyword evidence="2" id="KW-1185">Reference proteome</keyword>
<reference evidence="1" key="1">
    <citation type="journal article" date="2020" name="Stud. Mycol.">
        <title>101 Dothideomycetes genomes: a test case for predicting lifestyles and emergence of pathogens.</title>
        <authorList>
            <person name="Haridas S."/>
            <person name="Albert R."/>
            <person name="Binder M."/>
            <person name="Bloem J."/>
            <person name="Labutti K."/>
            <person name="Salamov A."/>
            <person name="Andreopoulos B."/>
            <person name="Baker S."/>
            <person name="Barry K."/>
            <person name="Bills G."/>
            <person name="Bluhm B."/>
            <person name="Cannon C."/>
            <person name="Castanera R."/>
            <person name="Culley D."/>
            <person name="Daum C."/>
            <person name="Ezra D."/>
            <person name="Gonzalez J."/>
            <person name="Henrissat B."/>
            <person name="Kuo A."/>
            <person name="Liang C."/>
            <person name="Lipzen A."/>
            <person name="Lutzoni F."/>
            <person name="Magnuson J."/>
            <person name="Mondo S."/>
            <person name="Nolan M."/>
            <person name="Ohm R."/>
            <person name="Pangilinan J."/>
            <person name="Park H.-J."/>
            <person name="Ramirez L."/>
            <person name="Alfaro M."/>
            <person name="Sun H."/>
            <person name="Tritt A."/>
            <person name="Yoshinaga Y."/>
            <person name="Zwiers L.-H."/>
            <person name="Turgeon B."/>
            <person name="Goodwin S."/>
            <person name="Spatafora J."/>
            <person name="Crous P."/>
            <person name="Grigoriev I."/>
        </authorList>
    </citation>
    <scope>NUCLEOTIDE SEQUENCE</scope>
    <source>
        <strain evidence="1">CBS 113818</strain>
    </source>
</reference>
<proteinExistence type="predicted"/>
<organism evidence="1 2">
    <name type="scientific">Ophiobolus disseminans</name>
    <dbReference type="NCBI Taxonomy" id="1469910"/>
    <lineage>
        <taxon>Eukaryota</taxon>
        <taxon>Fungi</taxon>
        <taxon>Dikarya</taxon>
        <taxon>Ascomycota</taxon>
        <taxon>Pezizomycotina</taxon>
        <taxon>Dothideomycetes</taxon>
        <taxon>Pleosporomycetidae</taxon>
        <taxon>Pleosporales</taxon>
        <taxon>Pleosporineae</taxon>
        <taxon>Phaeosphaeriaceae</taxon>
        <taxon>Ophiobolus</taxon>
    </lineage>
</organism>